<reference evidence="3" key="1">
    <citation type="submission" date="2025-08" db="UniProtKB">
        <authorList>
            <consortium name="RefSeq"/>
        </authorList>
    </citation>
    <scope>IDENTIFICATION</scope>
    <source>
        <tissue evidence="3">Whole larval tissue</tissue>
    </source>
</reference>
<feature type="compositionally biased region" description="Basic and acidic residues" evidence="1">
    <location>
        <begin position="152"/>
        <end position="161"/>
    </location>
</feature>
<accession>A0A9R0D8V4</accession>
<dbReference type="GeneID" id="118272423"/>
<proteinExistence type="predicted"/>
<organism evidence="2 3">
    <name type="scientific">Spodoptera frugiperda</name>
    <name type="common">Fall armyworm</name>
    <dbReference type="NCBI Taxonomy" id="7108"/>
    <lineage>
        <taxon>Eukaryota</taxon>
        <taxon>Metazoa</taxon>
        <taxon>Ecdysozoa</taxon>
        <taxon>Arthropoda</taxon>
        <taxon>Hexapoda</taxon>
        <taxon>Insecta</taxon>
        <taxon>Pterygota</taxon>
        <taxon>Neoptera</taxon>
        <taxon>Endopterygota</taxon>
        <taxon>Lepidoptera</taxon>
        <taxon>Glossata</taxon>
        <taxon>Ditrysia</taxon>
        <taxon>Noctuoidea</taxon>
        <taxon>Noctuidae</taxon>
        <taxon>Amphipyrinae</taxon>
        <taxon>Spodoptera</taxon>
    </lineage>
</organism>
<feature type="region of interest" description="Disordered" evidence="1">
    <location>
        <begin position="324"/>
        <end position="351"/>
    </location>
</feature>
<feature type="region of interest" description="Disordered" evidence="1">
    <location>
        <begin position="776"/>
        <end position="797"/>
    </location>
</feature>
<name>A0A9R0D8V4_SPOFR</name>
<evidence type="ECO:0000313" key="3">
    <source>
        <dbReference type="RefSeq" id="XP_035444825.2"/>
    </source>
</evidence>
<sequence>MSPDSKANKLLHTKSYPSVYDIFGDTSYNHLIHSMGMTKPGANSVLQAAGGESAQHSMGYDYVISKSTNYVTSERYHKLIEETTCKNAAPSTSTIFYDLDDIAKRHSFHCLTELTISNSNLIKKTRMAPSPNGLGEKSESISPEYITQMHAIPRDSKELSPKKVKKKSSQVSSEMTLLREDENMHDLNNHYHNNKLPERPQKFWSFAKYRTEYTKPIPEEKRLRKKDKGKHTEDPCPCQLFSYACPCIDNKSLSELVNVSKSLINVTDQITSTSKIVEEGKVNKSKKAKRELVREDKPTNTSVVQMIEVIVPNEKKESAINAARKNEIPISNDKSNDEKHAKNKNKSRKMSRRVLCPNCKEKVDVVISISTTEEDTSLKYKHSSIYHSKEIPSTTAYACRASPNGPTIKKINHSDLCLHEPPCELVPVCQILPTDNNFYNGNNKKSSVPKSTPRVIRITKACRHHPPCTVAPSCQRANVLKNNCEYIPPCLHRPRCVNLPLCVPFSKSLHYEETTNKVGDDMEVSDCPHVPKCKFIPVCEHDSIANPMNHQINIVSRVANACEFMNDYNSPAFLLNAKSPCATNSFSPCQVNPNLCYAADHYTCISDKSCQFEASHKPNEVKNNQSHETIIFIRDVGCQFRNKDYSPKDSADHSKGSSKSFDFLDVKMGNYYTNMHTMRYEDKNTSPLSGEDFSFTTISSSLDLESECPSHGRHHVVPNHRRRTGFMPKSAFVTAFSSVPESQSSKYEVDNKLDAYPVKSRRNFLKGKYRKMFSVKRRRKSKSGNRSNNIPIMVKNG</sequence>
<dbReference type="RefSeq" id="XP_035444825.2">
    <property type="nucleotide sequence ID" value="XM_035588932.2"/>
</dbReference>
<evidence type="ECO:0000313" key="2">
    <source>
        <dbReference type="Proteomes" id="UP000829999"/>
    </source>
</evidence>
<feature type="region of interest" description="Disordered" evidence="1">
    <location>
        <begin position="150"/>
        <end position="174"/>
    </location>
</feature>
<dbReference type="Proteomes" id="UP000829999">
    <property type="component" value="Chromosome 4"/>
</dbReference>
<protein>
    <submittedName>
        <fullName evidence="3">Uncharacterized protein LOC118272423</fullName>
    </submittedName>
</protein>
<dbReference type="AlphaFoldDB" id="A0A9R0D8V4"/>
<keyword evidence="2" id="KW-1185">Reference proteome</keyword>
<feature type="compositionally biased region" description="Basic residues" evidence="1">
    <location>
        <begin position="341"/>
        <end position="351"/>
    </location>
</feature>
<dbReference type="OrthoDB" id="7445329at2759"/>
<gene>
    <name evidence="3" type="primary">LOC118272423</name>
</gene>
<evidence type="ECO:0000256" key="1">
    <source>
        <dbReference type="SAM" id="MobiDB-lite"/>
    </source>
</evidence>